<keyword evidence="1" id="KW-1133">Transmembrane helix</keyword>
<evidence type="ECO:0000256" key="1">
    <source>
        <dbReference type="SAM" id="Phobius"/>
    </source>
</evidence>
<protein>
    <submittedName>
        <fullName evidence="3">Glycosyl transferase, group 1 family protein</fullName>
    </submittedName>
</protein>
<dbReference type="eggNOG" id="COG0438">
    <property type="taxonomic scope" value="Bacteria"/>
</dbReference>
<accession>S3IDA7</accession>
<keyword evidence="1" id="KW-0472">Membrane</keyword>
<dbReference type="Pfam" id="PF00534">
    <property type="entry name" value="Glycos_transf_1"/>
    <property type="match status" value="1"/>
</dbReference>
<dbReference type="Proteomes" id="UP000014411">
    <property type="component" value="Unassembled WGS sequence"/>
</dbReference>
<dbReference type="InterPro" id="IPR001296">
    <property type="entry name" value="Glyco_trans_1"/>
</dbReference>
<feature type="transmembrane region" description="Helical" evidence="1">
    <location>
        <begin position="124"/>
        <end position="154"/>
    </location>
</feature>
<name>S3IDA7_9HYPH</name>
<dbReference type="HOGENOM" id="CLU_037107_0_0_5"/>
<keyword evidence="4" id="KW-1185">Reference proteome</keyword>
<evidence type="ECO:0000313" key="3">
    <source>
        <dbReference type="EMBL" id="EPE97113.1"/>
    </source>
</evidence>
<dbReference type="SUPFAM" id="SSF53756">
    <property type="entry name" value="UDP-Glycosyltransferase/glycogen phosphorylase"/>
    <property type="match status" value="1"/>
</dbReference>
<dbReference type="PANTHER" id="PTHR46401:SF8">
    <property type="entry name" value="BLL6006 PROTEIN"/>
    <property type="match status" value="1"/>
</dbReference>
<proteinExistence type="predicted"/>
<evidence type="ECO:0000259" key="2">
    <source>
        <dbReference type="Pfam" id="PF00534"/>
    </source>
</evidence>
<evidence type="ECO:0000313" key="4">
    <source>
        <dbReference type="Proteomes" id="UP000014411"/>
    </source>
</evidence>
<dbReference type="Gene3D" id="3.40.50.2000">
    <property type="entry name" value="Glycogen Phosphorylase B"/>
    <property type="match status" value="2"/>
</dbReference>
<feature type="domain" description="Glycosyl transferase family 1" evidence="2">
    <location>
        <begin position="339"/>
        <end position="488"/>
    </location>
</feature>
<sequence length="524" mass="59158">MKRLGIFLGFTPKQMVPHEGIARLIGFIVKGATESGDISVTLAGPSWLKPEIIALLDDANVPRGSVEIVTTRKEPYIVKIWRVLAKIKSRDKKPKARKHRLKRLVKQLLLLVVSWLSTRSTLLFVAGCILLAAAALILAIPLLLVLIFLAAAFVGSRTLPRVSRHPISHRVLGKLGEFKLSVTSSLNIVDRVRESELKRLIGKVNRRKDIDVWYVPSMFWPEVSGLQGKVVMAAPDIVFYEHPSQYTTAEFRGALDRISASVKAADHLICYSDYVRQNHMVERQHVPEERVSVIRHGFVDTSAVERGDGSREASLDVLHSYLQKKKHQLPSYLAGFRFDDVPFLFYSSQVRPHKNIEGLVITYEKLLREHFRPVKLVLTGRFSGNDRIAGIVRKHGLERDVISLPSVPNDVLAALYRLSCLSVNPTMFEGGFPFTFAEGYSVGTPSIMSRIPVVTEIIKDESLLDMMTFDPRDRDEMLKKILWGMDNADALYNAQRPLFDSMSMRTWTTVADEYLGLMRKVAEE</sequence>
<reference evidence="3 4" key="1">
    <citation type="journal article" date="2012" name="J. Bacteriol.">
        <title>Genome sequence of Rhizobium grahamii CCGE502, a broad-host-range symbiont with low nodulation competitiveness in Phaseolus vulgaris.</title>
        <authorList>
            <person name="Althabegoiti M.J."/>
            <person name="Lozano L."/>
            <person name="Torres-Tejerizo G."/>
            <person name="Ormeno-Orrillo E."/>
            <person name="Rogel M.A."/>
            <person name="Gonzalez V."/>
            <person name="Martinez-Romero E."/>
        </authorList>
    </citation>
    <scope>NUCLEOTIDE SEQUENCE [LARGE SCALE GENOMIC DNA]</scope>
    <source>
        <strain evidence="3 4">CCGE 502</strain>
    </source>
</reference>
<dbReference type="STRING" id="990285.RGCCGE502_17175"/>
<keyword evidence="3" id="KW-0808">Transferase</keyword>
<dbReference type="PANTHER" id="PTHR46401">
    <property type="entry name" value="GLYCOSYLTRANSFERASE WBBK-RELATED"/>
    <property type="match status" value="1"/>
</dbReference>
<dbReference type="GO" id="GO:0016757">
    <property type="term" value="F:glycosyltransferase activity"/>
    <property type="evidence" value="ECO:0007669"/>
    <property type="project" value="InterPro"/>
</dbReference>
<dbReference type="RefSeq" id="WP_016555426.1">
    <property type="nucleotide sequence ID" value="NZ_AEYE02000017.1"/>
</dbReference>
<dbReference type="AlphaFoldDB" id="S3IDA7"/>
<gene>
    <name evidence="3" type="ORF">RGCCGE502_17175</name>
</gene>
<dbReference type="EMBL" id="AEYE02000017">
    <property type="protein sequence ID" value="EPE97113.1"/>
    <property type="molecule type" value="Genomic_DNA"/>
</dbReference>
<comment type="caution">
    <text evidence="3">The sequence shown here is derived from an EMBL/GenBank/DDBJ whole genome shotgun (WGS) entry which is preliminary data.</text>
</comment>
<keyword evidence="1" id="KW-0812">Transmembrane</keyword>
<organism evidence="3 4">
    <name type="scientific">Rhizobium grahamii CCGE 502</name>
    <dbReference type="NCBI Taxonomy" id="990285"/>
    <lineage>
        <taxon>Bacteria</taxon>
        <taxon>Pseudomonadati</taxon>
        <taxon>Pseudomonadota</taxon>
        <taxon>Alphaproteobacteria</taxon>
        <taxon>Hyphomicrobiales</taxon>
        <taxon>Rhizobiaceae</taxon>
        <taxon>Rhizobium/Agrobacterium group</taxon>
        <taxon>Rhizobium</taxon>
    </lineage>
</organism>